<dbReference type="EMBL" id="BKCJ011753480">
    <property type="protein sequence ID" value="GFD50160.1"/>
    <property type="molecule type" value="Genomic_DNA"/>
</dbReference>
<evidence type="ECO:0000256" key="1">
    <source>
        <dbReference type="SAM" id="MobiDB-lite"/>
    </source>
</evidence>
<gene>
    <name evidence="2" type="ORF">Tci_922129</name>
</gene>
<reference evidence="2" key="1">
    <citation type="journal article" date="2019" name="Sci. Rep.">
        <title>Draft genome of Tanacetum cinerariifolium, the natural source of mosquito coil.</title>
        <authorList>
            <person name="Yamashiro T."/>
            <person name="Shiraishi A."/>
            <person name="Satake H."/>
            <person name="Nakayama K."/>
        </authorList>
    </citation>
    <scope>NUCLEOTIDE SEQUENCE</scope>
</reference>
<protein>
    <submittedName>
        <fullName evidence="2">Uncharacterized protein</fullName>
    </submittedName>
</protein>
<comment type="caution">
    <text evidence="2">The sequence shown here is derived from an EMBL/GenBank/DDBJ whole genome shotgun (WGS) entry which is preliminary data.</text>
</comment>
<dbReference type="AlphaFoldDB" id="A0A699WV78"/>
<name>A0A699WV78_TANCI</name>
<evidence type="ECO:0000313" key="2">
    <source>
        <dbReference type="EMBL" id="GFD50160.1"/>
    </source>
</evidence>
<accession>A0A699WV78</accession>
<organism evidence="2">
    <name type="scientific">Tanacetum cinerariifolium</name>
    <name type="common">Dalmatian daisy</name>
    <name type="synonym">Chrysanthemum cinerariifolium</name>
    <dbReference type="NCBI Taxonomy" id="118510"/>
    <lineage>
        <taxon>Eukaryota</taxon>
        <taxon>Viridiplantae</taxon>
        <taxon>Streptophyta</taxon>
        <taxon>Embryophyta</taxon>
        <taxon>Tracheophyta</taxon>
        <taxon>Spermatophyta</taxon>
        <taxon>Magnoliopsida</taxon>
        <taxon>eudicotyledons</taxon>
        <taxon>Gunneridae</taxon>
        <taxon>Pentapetalae</taxon>
        <taxon>asterids</taxon>
        <taxon>campanulids</taxon>
        <taxon>Asterales</taxon>
        <taxon>Asteraceae</taxon>
        <taxon>Asteroideae</taxon>
        <taxon>Anthemideae</taxon>
        <taxon>Anthemidinae</taxon>
        <taxon>Tanacetum</taxon>
    </lineage>
</organism>
<proteinExistence type="predicted"/>
<feature type="non-terminal residue" evidence="2">
    <location>
        <position position="1"/>
    </location>
</feature>
<feature type="region of interest" description="Disordered" evidence="1">
    <location>
        <begin position="45"/>
        <end position="84"/>
    </location>
</feature>
<sequence>YTDYSKEFVRVDVPTIQPQLVKSTQGANMTPNPVDDVVHKKKGKRVVGETCSPRPSLKIHVRQQKSISTTPIPPSSDDRERDLN</sequence>